<evidence type="ECO:0000313" key="2">
    <source>
        <dbReference type="EMBL" id="MFN6543365.1"/>
    </source>
</evidence>
<organism evidence="2 3">
    <name type="scientific">Mycolicibacterium nivoides</name>
    <dbReference type="NCBI Taxonomy" id="2487344"/>
    <lineage>
        <taxon>Bacteria</taxon>
        <taxon>Bacillati</taxon>
        <taxon>Actinomycetota</taxon>
        <taxon>Actinomycetes</taxon>
        <taxon>Mycobacteriales</taxon>
        <taxon>Mycobacteriaceae</taxon>
        <taxon>Mycolicibacterium</taxon>
    </lineage>
</organism>
<keyword evidence="1" id="KW-0472">Membrane</keyword>
<gene>
    <name evidence="2" type="ORF">ACK4CT_09245</name>
</gene>
<feature type="transmembrane region" description="Helical" evidence="1">
    <location>
        <begin position="7"/>
        <end position="25"/>
    </location>
</feature>
<dbReference type="RefSeq" id="WP_090427680.1">
    <property type="nucleotide sequence ID" value="NZ_CP034072.1"/>
</dbReference>
<keyword evidence="3" id="KW-1185">Reference proteome</keyword>
<evidence type="ECO:0000313" key="3">
    <source>
        <dbReference type="Proteomes" id="UP001635816"/>
    </source>
</evidence>
<keyword evidence="1" id="KW-0812">Transmembrane</keyword>
<dbReference type="Proteomes" id="UP001635816">
    <property type="component" value="Unassembled WGS sequence"/>
</dbReference>
<dbReference type="EMBL" id="JBKBDD010000003">
    <property type="protein sequence ID" value="MFN6543365.1"/>
    <property type="molecule type" value="Genomic_DNA"/>
</dbReference>
<accession>A0ABW9L6L7</accession>
<comment type="caution">
    <text evidence="2">The sequence shown here is derived from an EMBL/GenBank/DDBJ whole genome shotgun (WGS) entry which is preliminary data.</text>
</comment>
<proteinExistence type="predicted"/>
<protein>
    <recommendedName>
        <fullName evidence="4">Secreted protein</fullName>
    </recommendedName>
</protein>
<dbReference type="GeneID" id="300556812"/>
<sequence length="227" mass="25385">MGLIIRLVELLIILVPVIGVIVAAMKGLGAVRGRGIESAADTGVDPGPDRSPANESGRWRAIRRTIEEHDRTDTRWLEYELDLVKLLNYPLMTDMREPVTQQFHRAKLRADLLRPIAAEALVNDRDGFVEYREAVEDYASAFHVAENEAIRTRRRHFSEAEQQRVSRAQSMLLVASDTTATPQERARAYSLARRELDGLMVLPERTLAQIERGISGELEGGGANATE</sequence>
<evidence type="ECO:0000256" key="1">
    <source>
        <dbReference type="SAM" id="Phobius"/>
    </source>
</evidence>
<name>A0ABW9L6L7_9MYCO</name>
<evidence type="ECO:0008006" key="4">
    <source>
        <dbReference type="Google" id="ProtNLM"/>
    </source>
</evidence>
<keyword evidence="1" id="KW-1133">Transmembrane helix</keyword>
<reference evidence="2 3" key="1">
    <citation type="submission" date="2024-12" db="EMBL/GenBank/DDBJ databases">
        <title>The coexistence of Mycolicibacterium septicum and Mycolicibacterium nivoides in clinical samples.</title>
        <authorList>
            <person name="Wang C."/>
            <person name="Feng Y."/>
            <person name="Zong Z."/>
        </authorList>
    </citation>
    <scope>NUCLEOTIDE SEQUENCE [LARGE SCALE GENOMIC DNA]</scope>
    <source>
        <strain evidence="2 3">120309</strain>
    </source>
</reference>